<feature type="transmembrane region" description="Helical" evidence="9">
    <location>
        <begin position="299"/>
        <end position="319"/>
    </location>
</feature>
<dbReference type="EMBL" id="CCAG010015535">
    <property type="status" value="NOT_ANNOTATED_CDS"/>
    <property type="molecule type" value="Genomic_DNA"/>
</dbReference>
<comment type="similarity">
    <text evidence="3">Belongs to the riboflavin transporter family.</text>
</comment>
<organism evidence="10 11">
    <name type="scientific">Glossina morsitans morsitans</name>
    <name type="common">Savannah tsetse fly</name>
    <dbReference type="NCBI Taxonomy" id="37546"/>
    <lineage>
        <taxon>Eukaryota</taxon>
        <taxon>Metazoa</taxon>
        <taxon>Ecdysozoa</taxon>
        <taxon>Arthropoda</taxon>
        <taxon>Hexapoda</taxon>
        <taxon>Insecta</taxon>
        <taxon>Pterygota</taxon>
        <taxon>Neoptera</taxon>
        <taxon>Endopterygota</taxon>
        <taxon>Diptera</taxon>
        <taxon>Brachycera</taxon>
        <taxon>Muscomorpha</taxon>
        <taxon>Hippoboscoidea</taxon>
        <taxon>Glossinidae</taxon>
        <taxon>Glossina</taxon>
    </lineage>
</organism>
<feature type="transmembrane region" description="Helical" evidence="9">
    <location>
        <begin position="551"/>
        <end position="571"/>
    </location>
</feature>
<feature type="transmembrane region" description="Helical" evidence="9">
    <location>
        <begin position="487"/>
        <end position="510"/>
    </location>
</feature>
<keyword evidence="5" id="KW-1003">Cell membrane</keyword>
<comment type="catalytic activity">
    <reaction evidence="1">
        <text>riboflavin(in) = riboflavin(out)</text>
        <dbReference type="Rhea" id="RHEA:35015"/>
        <dbReference type="ChEBI" id="CHEBI:57986"/>
    </reaction>
</comment>
<feature type="transmembrane region" description="Helical" evidence="9">
    <location>
        <begin position="583"/>
        <end position="605"/>
    </location>
</feature>
<evidence type="ECO:0000256" key="2">
    <source>
        <dbReference type="ARBA" id="ARBA00004651"/>
    </source>
</evidence>
<evidence type="ECO:0000256" key="5">
    <source>
        <dbReference type="ARBA" id="ARBA00022475"/>
    </source>
</evidence>
<feature type="transmembrane region" description="Helical" evidence="9">
    <location>
        <begin position="517"/>
        <end position="539"/>
    </location>
</feature>
<name>A0A1B0FL46_GLOMM</name>
<sequence length="621" mass="67723">MVDELLNYKENEPLDVFTNANVDFTCAQTPSSSPSTSSSTHTATENNFADTSAVSLPSSSTPMSNYASQVLSSSSSSHCSSTTLTSTYINKQNPKLPQSTPLNFYSANPQLIYCIDSINDSQENTTQPACPLENAVQPNLFTSSSSRRQPKCTLKFDIYNKRSSESSEVSSLLNNGIKMRTKLNLNLRLSRMLKERSLVVDMLAIFFGIGTWVGINGTFIQLPLLVEIAPEGWSLPSYLSVMVQIGNLGPLLYTLLQNNSATKDTILIYGLLTLGTISALLSAFFYGETAVVFGQEHSVALFVLTFLTAINACSSSVLFMPYMGRFKEIYLVTYFVGEGLSGLLPSVVALIQGIGTTECILTNTTSEGEDIYEKNTPPPLFDTKVFFIFIFAMMVLSCGGFFLLDRLKLAKEQYANVRAVQGNNCVYETEPKRTPSHNNDSDNEGQSKLTSSQYVFMLFLIAAICFFANGVFNSIQSYSCLPYGSEAYHLSATLSVIANPIACFLAIFLGRTSLRSIFTLTGLASFLTIYVLVTAAMSPTPPLYDTATGKVLVIFIWTLLIGLVSYIKLSITTVMHSQGGKSLVWTGCVVQVGSLVGSLLIFVLINFTGSFKAAYNDNDPC</sequence>
<evidence type="ECO:0000256" key="6">
    <source>
        <dbReference type="ARBA" id="ARBA00022692"/>
    </source>
</evidence>
<evidence type="ECO:0000313" key="10">
    <source>
        <dbReference type="EnsemblMetazoa" id="GMOY004577-PA"/>
    </source>
</evidence>
<dbReference type="AlphaFoldDB" id="A0A1B0FL46"/>
<keyword evidence="7 9" id="KW-1133">Transmembrane helix</keyword>
<dbReference type="PhylomeDB" id="A0A1B0FL46"/>
<feature type="transmembrane region" description="Helical" evidence="9">
    <location>
        <begin position="266"/>
        <end position="287"/>
    </location>
</feature>
<dbReference type="VEuPathDB" id="VectorBase:GMOY004577"/>
<dbReference type="Proteomes" id="UP000092444">
    <property type="component" value="Unassembled WGS sequence"/>
</dbReference>
<evidence type="ECO:0000256" key="9">
    <source>
        <dbReference type="SAM" id="Phobius"/>
    </source>
</evidence>
<dbReference type="EnsemblMetazoa" id="GMOY004577-RA">
    <property type="protein sequence ID" value="GMOY004577-PA"/>
    <property type="gene ID" value="GMOY004577"/>
</dbReference>
<evidence type="ECO:0000256" key="7">
    <source>
        <dbReference type="ARBA" id="ARBA00022989"/>
    </source>
</evidence>
<dbReference type="PANTHER" id="PTHR12929:SF10">
    <property type="entry name" value="RIBOFLAVIN TRANSPORTER"/>
    <property type="match status" value="1"/>
</dbReference>
<keyword evidence="6 9" id="KW-0812">Transmembrane</keyword>
<dbReference type="GO" id="GO:0032217">
    <property type="term" value="F:riboflavin transmembrane transporter activity"/>
    <property type="evidence" value="ECO:0007669"/>
    <property type="project" value="InterPro"/>
</dbReference>
<evidence type="ECO:0000256" key="3">
    <source>
        <dbReference type="ARBA" id="ARBA00006366"/>
    </source>
</evidence>
<evidence type="ECO:0000256" key="1">
    <source>
        <dbReference type="ARBA" id="ARBA00000215"/>
    </source>
</evidence>
<feature type="transmembrane region" description="Helical" evidence="9">
    <location>
        <begin position="235"/>
        <end position="254"/>
    </location>
</feature>
<comment type="subcellular location">
    <subcellularLocation>
        <location evidence="2">Cell membrane</location>
        <topology evidence="2">Multi-pass membrane protein</topology>
    </subcellularLocation>
</comment>
<proteinExistence type="inferred from homology"/>
<feature type="transmembrane region" description="Helical" evidence="9">
    <location>
        <begin position="454"/>
        <end position="475"/>
    </location>
</feature>
<evidence type="ECO:0000313" key="11">
    <source>
        <dbReference type="Proteomes" id="UP000092444"/>
    </source>
</evidence>
<dbReference type="STRING" id="37546.A0A1B0FL46"/>
<dbReference type="InterPro" id="IPR009357">
    <property type="entry name" value="Riboflavin_transptr"/>
</dbReference>
<feature type="transmembrane region" description="Helical" evidence="9">
    <location>
        <begin position="385"/>
        <end position="404"/>
    </location>
</feature>
<reference evidence="10" key="1">
    <citation type="submission" date="2020-05" db="UniProtKB">
        <authorList>
            <consortium name="EnsemblMetazoa"/>
        </authorList>
    </citation>
    <scope>IDENTIFICATION</scope>
    <source>
        <strain evidence="10">Yale</strain>
    </source>
</reference>
<evidence type="ECO:0000256" key="4">
    <source>
        <dbReference type="ARBA" id="ARBA00022448"/>
    </source>
</evidence>
<evidence type="ECO:0000256" key="8">
    <source>
        <dbReference type="ARBA" id="ARBA00023136"/>
    </source>
</evidence>
<keyword evidence="11" id="KW-1185">Reference proteome</keyword>
<dbReference type="PANTHER" id="PTHR12929">
    <property type="entry name" value="SOLUTE CARRIER FAMILY 52"/>
    <property type="match status" value="1"/>
</dbReference>
<accession>A0A1B0FL46</accession>
<feature type="transmembrane region" description="Helical" evidence="9">
    <location>
        <begin position="198"/>
        <end position="215"/>
    </location>
</feature>
<dbReference type="GO" id="GO:0005886">
    <property type="term" value="C:plasma membrane"/>
    <property type="evidence" value="ECO:0007669"/>
    <property type="project" value="UniProtKB-SubCell"/>
</dbReference>
<protein>
    <submittedName>
        <fullName evidence="10">Uncharacterized protein</fullName>
    </submittedName>
</protein>
<dbReference type="Pfam" id="PF06237">
    <property type="entry name" value="SLC52_ribofla_tr"/>
    <property type="match status" value="1"/>
</dbReference>
<feature type="transmembrane region" description="Helical" evidence="9">
    <location>
        <begin position="331"/>
        <end position="354"/>
    </location>
</feature>
<keyword evidence="8 9" id="KW-0472">Membrane</keyword>
<keyword evidence="4" id="KW-0813">Transport</keyword>